<organism evidence="7 8">
    <name type="scientific">Amborella trichopoda</name>
    <dbReference type="NCBI Taxonomy" id="13333"/>
    <lineage>
        <taxon>Eukaryota</taxon>
        <taxon>Viridiplantae</taxon>
        <taxon>Streptophyta</taxon>
        <taxon>Embryophyta</taxon>
        <taxon>Tracheophyta</taxon>
        <taxon>Spermatophyta</taxon>
        <taxon>Magnoliopsida</taxon>
        <taxon>Amborellales</taxon>
        <taxon>Amborellaceae</taxon>
        <taxon>Amborella</taxon>
    </lineage>
</organism>
<evidence type="ECO:0000256" key="4">
    <source>
        <dbReference type="ARBA" id="ARBA00022989"/>
    </source>
</evidence>
<dbReference type="EMBL" id="KI394342">
    <property type="protein sequence ID" value="ERN03633.1"/>
    <property type="molecule type" value="Genomic_DNA"/>
</dbReference>
<proteinExistence type="inferred from homology"/>
<dbReference type="InterPro" id="IPR007248">
    <property type="entry name" value="Mpv17_PMP22"/>
</dbReference>
<dbReference type="AlphaFoldDB" id="W1P6S6"/>
<dbReference type="STRING" id="13333.W1P6S6"/>
<feature type="transmembrane region" description="Helical" evidence="6">
    <location>
        <begin position="120"/>
        <end position="138"/>
    </location>
</feature>
<gene>
    <name evidence="7" type="ORF">AMTR_s00144p00007850</name>
</gene>
<evidence type="ECO:0000256" key="6">
    <source>
        <dbReference type="RuleBase" id="RU363053"/>
    </source>
</evidence>
<evidence type="ECO:0000313" key="8">
    <source>
        <dbReference type="Proteomes" id="UP000017836"/>
    </source>
</evidence>
<dbReference type="GO" id="GO:0016020">
    <property type="term" value="C:membrane"/>
    <property type="evidence" value="ECO:0007669"/>
    <property type="project" value="UniProtKB-SubCell"/>
</dbReference>
<dbReference type="HOGENOM" id="CLU_049109_9_2_1"/>
<keyword evidence="4 6" id="KW-1133">Transmembrane helix</keyword>
<evidence type="ECO:0000256" key="2">
    <source>
        <dbReference type="ARBA" id="ARBA00006824"/>
    </source>
</evidence>
<feature type="transmembrane region" description="Helical" evidence="6">
    <location>
        <begin position="53"/>
        <end position="71"/>
    </location>
</feature>
<evidence type="ECO:0000256" key="5">
    <source>
        <dbReference type="ARBA" id="ARBA00023136"/>
    </source>
</evidence>
<comment type="similarity">
    <text evidence="2 6">Belongs to the peroxisomal membrane protein PXMP2/4 family.</text>
</comment>
<dbReference type="OrthoDB" id="430207at2759"/>
<reference evidence="8" key="1">
    <citation type="journal article" date="2013" name="Science">
        <title>The Amborella genome and the evolution of flowering plants.</title>
        <authorList>
            <consortium name="Amborella Genome Project"/>
        </authorList>
    </citation>
    <scope>NUCLEOTIDE SEQUENCE [LARGE SCALE GENOMIC DNA]</scope>
</reference>
<dbReference type="Proteomes" id="UP000017836">
    <property type="component" value="Unassembled WGS sequence"/>
</dbReference>
<comment type="subcellular location">
    <subcellularLocation>
        <location evidence="1">Membrane</location>
        <topology evidence="1">Multi-pass membrane protein</topology>
    </subcellularLocation>
</comment>
<keyword evidence="5 6" id="KW-0472">Membrane</keyword>
<sequence>MITLTSSDTFDFIRTLRMAGYGLLVSGPSLHLWFGFVSKVLPKRDILSTLKKIVLGQTVYGPIITAVFFSMNAGLQGESGQEIVARLERDMFPTLINGVVYWPMCDFITFKFIPVHLQPLVSNSFSFIWSIYLTYMAGLKKVSAEKSTAD</sequence>
<evidence type="ECO:0000256" key="3">
    <source>
        <dbReference type="ARBA" id="ARBA00022692"/>
    </source>
</evidence>
<accession>W1P6S6</accession>
<dbReference type="Pfam" id="PF04117">
    <property type="entry name" value="Mpv17_PMP22"/>
    <property type="match status" value="1"/>
</dbReference>
<evidence type="ECO:0000256" key="1">
    <source>
        <dbReference type="ARBA" id="ARBA00004141"/>
    </source>
</evidence>
<dbReference type="KEGG" id="atr:18431843"/>
<feature type="transmembrane region" description="Helical" evidence="6">
    <location>
        <begin position="20"/>
        <end position="41"/>
    </location>
</feature>
<dbReference type="PANTHER" id="PTHR11266:SF18">
    <property type="entry name" value="OS12G0508100 PROTEIN"/>
    <property type="match status" value="1"/>
</dbReference>
<dbReference type="OMA" id="FLWPTAN"/>
<protein>
    <submittedName>
        <fullName evidence="7">Uncharacterized protein</fullName>
    </submittedName>
</protein>
<dbReference type="eggNOG" id="KOG1944">
    <property type="taxonomic scope" value="Eukaryota"/>
</dbReference>
<keyword evidence="8" id="KW-1185">Reference proteome</keyword>
<dbReference type="Gramene" id="ERN03633">
    <property type="protein sequence ID" value="ERN03633"/>
    <property type="gene ID" value="AMTR_s00144p00007850"/>
</dbReference>
<name>W1P6S6_AMBTC</name>
<dbReference type="PANTHER" id="PTHR11266">
    <property type="entry name" value="PEROXISOMAL MEMBRANE PROTEIN 2, PXMP2 MPV17"/>
    <property type="match status" value="1"/>
</dbReference>
<keyword evidence="3 6" id="KW-0812">Transmembrane</keyword>
<evidence type="ECO:0000313" key="7">
    <source>
        <dbReference type="EMBL" id="ERN03633.1"/>
    </source>
</evidence>